<evidence type="ECO:0000256" key="1">
    <source>
        <dbReference type="ARBA" id="ARBA00004479"/>
    </source>
</evidence>
<keyword evidence="14" id="KW-1185">Reference proteome</keyword>
<dbReference type="GO" id="GO:0005886">
    <property type="term" value="C:plasma membrane"/>
    <property type="evidence" value="ECO:0007669"/>
    <property type="project" value="TreeGrafter"/>
</dbReference>
<evidence type="ECO:0000313" key="15">
    <source>
        <dbReference type="RefSeq" id="XP_017885444.1"/>
    </source>
</evidence>
<dbReference type="Proteomes" id="UP000694925">
    <property type="component" value="Unplaced"/>
</dbReference>
<keyword evidence="7 11" id="KW-1133">Transmembrane helix</keyword>
<dbReference type="GO" id="GO:0038023">
    <property type="term" value="F:signaling receptor activity"/>
    <property type="evidence" value="ECO:0007669"/>
    <property type="project" value="TreeGrafter"/>
</dbReference>
<dbReference type="InterPro" id="IPR001611">
    <property type="entry name" value="Leu-rich_rpt"/>
</dbReference>
<dbReference type="GO" id="GO:0002224">
    <property type="term" value="P:toll-like receptor signaling pathway"/>
    <property type="evidence" value="ECO:0007669"/>
    <property type="project" value="TreeGrafter"/>
</dbReference>
<comment type="similarity">
    <text evidence="2">Belongs to the Toll-like receptor family.</text>
</comment>
<dbReference type="AlphaFoldDB" id="A0AAJ7NAV2"/>
<evidence type="ECO:0000256" key="9">
    <source>
        <dbReference type="ARBA" id="ARBA00023170"/>
    </source>
</evidence>
<dbReference type="GeneID" id="108628199"/>
<dbReference type="PROSITE" id="PS50104">
    <property type="entry name" value="TIR"/>
    <property type="match status" value="1"/>
</dbReference>
<accession>A0AAJ7NAV2</accession>
<keyword evidence="5 12" id="KW-0732">Signal</keyword>
<dbReference type="InterPro" id="IPR000157">
    <property type="entry name" value="TIR_dom"/>
</dbReference>
<dbReference type="SMART" id="SM00364">
    <property type="entry name" value="LRR_BAC"/>
    <property type="match status" value="7"/>
</dbReference>
<dbReference type="PANTHER" id="PTHR24365">
    <property type="entry name" value="TOLL-LIKE RECEPTOR"/>
    <property type="match status" value="1"/>
</dbReference>
<dbReference type="RefSeq" id="XP_017885444.1">
    <property type="nucleotide sequence ID" value="XM_018029955.2"/>
</dbReference>
<evidence type="ECO:0000256" key="4">
    <source>
        <dbReference type="ARBA" id="ARBA00022692"/>
    </source>
</evidence>
<keyword evidence="3" id="KW-0433">Leucine-rich repeat</keyword>
<sequence length="1064" mass="123006">MVHRYWIFQWILWIFWTTGISRGSDVQCPTQGNCTCIPTFTRDYQIECRDQTNSAFVFYVQPNEHLRIECQNSPKWADFPVLNVLRPMKMNYLSFRICDLPTNISLGEISRSLGVLETKKLTFQSYGNLTSKLTKEHLSGYPDLQRLTLSSNNLTKLPRNLFENIPKLVWLDLRENNVQLPAGIFKSTPELEVLELGDNNIAEIPQGLFSSLGKLRFLNLWRNKFRKLPAKIFDKLDSLNSLDLNSNNLESLPKGIFHDLKKLETLNLFMNNFSQNGLPEGLLEKTSKLNTFKLYSNKRNLTSLPKGFLANLTQLHTVELKRNGLVELPEDLFYNSVNLVNISIQRNYLAHLPERLFSGLRQLKRLELNFNELTTLLDGTFEDLESLESLNLSRNHLESISRNLLRSLRSLKTLDMSRNRLKIIEDTSFNYLDNLRVAIFSDNQLTFNTSPSFFHEFGKNSPFHACINLEELHLARNNITEIFNDWVVITLKLRILDLSHNQIPQIVAEDLQFLSNNIRVDLRDNLIRQISLATAERISRFQMNPRDVIILVDRNPLDCDCEVYNLIRYLEGDMPFASNYFHIEIDNLTCESPQWLKNVAVRDLKSKYFKCEVEEPCPSDCKCYSEPKYSEFVVDCSYKNLMNPPNEIKSLEGHRLVVDLTGNGLKDLNWQLGADTEMYKLLLGNNSLRELDSKELPKNLSVLELHSNNLTYLSPSTLRYLSHSNLSAITLDDNPWECNCNSLDFLNFIQTKISTISQSDRIRCRNRNKPVIKMIAADLCPTNTTTIMIICGTVALLGIIFGSVAALYYRYQKEIKIWLYSHQICLFLVTENELDKDKTYDAFISYSHKDEEFVVNELVPKLENGPRKYKLCLHFRDWLAGEWIPNQIARSVEDSRRTVVILSPNFLESVWGRMEFRAAHRQALTEGRARVILVLYGDIGNTEDLDPELKAYISMNTYVKWGDPWFWDKLRYALPHSQKNANRIFARNKPTIQIGEKNELIYNAINKSPTTTTPPADAINIKFICDDKKDLNGEKSPNSKTAFILSSEELIKYNLKNKVQCSTV</sequence>
<dbReference type="SMART" id="SM00255">
    <property type="entry name" value="TIR"/>
    <property type="match status" value="1"/>
</dbReference>
<dbReference type="InterPro" id="IPR003591">
    <property type="entry name" value="Leu-rich_rpt_typical-subtyp"/>
</dbReference>
<dbReference type="SUPFAM" id="SSF52200">
    <property type="entry name" value="Toll/Interleukin receptor TIR domain"/>
    <property type="match status" value="1"/>
</dbReference>
<feature type="transmembrane region" description="Helical" evidence="11">
    <location>
        <begin position="787"/>
        <end position="809"/>
    </location>
</feature>
<dbReference type="InterPro" id="IPR000483">
    <property type="entry name" value="Cys-rich_flank_reg_C"/>
</dbReference>
<keyword evidence="8 11" id="KW-0472">Membrane</keyword>
<reference evidence="15" key="1">
    <citation type="submission" date="2025-08" db="UniProtKB">
        <authorList>
            <consortium name="RefSeq"/>
        </authorList>
    </citation>
    <scope>IDENTIFICATION</scope>
    <source>
        <tissue evidence="15">Whole body</tissue>
    </source>
</reference>
<dbReference type="SUPFAM" id="SSF52058">
    <property type="entry name" value="L domain-like"/>
    <property type="match status" value="3"/>
</dbReference>
<feature type="signal peptide" evidence="12">
    <location>
        <begin position="1"/>
        <end position="23"/>
    </location>
</feature>
<proteinExistence type="inferred from homology"/>
<dbReference type="PROSITE" id="PS51450">
    <property type="entry name" value="LRR"/>
    <property type="match status" value="6"/>
</dbReference>
<dbReference type="KEGG" id="ccal:108628199"/>
<evidence type="ECO:0000256" key="12">
    <source>
        <dbReference type="SAM" id="SignalP"/>
    </source>
</evidence>
<keyword evidence="10" id="KW-0325">Glycoprotein</keyword>
<comment type="subcellular location">
    <subcellularLocation>
        <location evidence="1">Membrane</location>
        <topology evidence="1">Single-pass type I membrane protein</topology>
    </subcellularLocation>
</comment>
<dbReference type="Pfam" id="PF13855">
    <property type="entry name" value="LRR_8"/>
    <property type="match status" value="4"/>
</dbReference>
<feature type="domain" description="TIR" evidence="13">
    <location>
        <begin position="838"/>
        <end position="974"/>
    </location>
</feature>
<protein>
    <submittedName>
        <fullName evidence="15">Protein toll</fullName>
    </submittedName>
</protein>
<dbReference type="Gene3D" id="3.80.10.10">
    <property type="entry name" value="Ribonuclease Inhibitor"/>
    <property type="match status" value="3"/>
</dbReference>
<evidence type="ECO:0000256" key="8">
    <source>
        <dbReference type="ARBA" id="ARBA00023136"/>
    </source>
</evidence>
<evidence type="ECO:0000256" key="5">
    <source>
        <dbReference type="ARBA" id="ARBA00022729"/>
    </source>
</evidence>
<feature type="chain" id="PRO_5042576896" evidence="12">
    <location>
        <begin position="24"/>
        <end position="1064"/>
    </location>
</feature>
<evidence type="ECO:0000256" key="10">
    <source>
        <dbReference type="ARBA" id="ARBA00023180"/>
    </source>
</evidence>
<dbReference type="InterPro" id="IPR032675">
    <property type="entry name" value="LRR_dom_sf"/>
</dbReference>
<dbReference type="InterPro" id="IPR035897">
    <property type="entry name" value="Toll_tir_struct_dom_sf"/>
</dbReference>
<gene>
    <name evidence="15" type="primary">LOC108628199</name>
</gene>
<evidence type="ECO:0000256" key="2">
    <source>
        <dbReference type="ARBA" id="ARBA00009634"/>
    </source>
</evidence>
<dbReference type="PRINTS" id="PR01537">
    <property type="entry name" value="INTRLKN1R1F"/>
</dbReference>
<dbReference type="SMART" id="SM00365">
    <property type="entry name" value="LRR_SD22"/>
    <property type="match status" value="5"/>
</dbReference>
<evidence type="ECO:0000313" key="14">
    <source>
        <dbReference type="Proteomes" id="UP000694925"/>
    </source>
</evidence>
<dbReference type="FunFam" id="3.40.50.10140:FF:000020">
    <property type="entry name" value="Blast:Protein toll"/>
    <property type="match status" value="1"/>
</dbReference>
<dbReference type="FunFam" id="3.80.10.10:FF:001164">
    <property type="entry name" value="GH01279p"/>
    <property type="match status" value="2"/>
</dbReference>
<evidence type="ECO:0000259" key="13">
    <source>
        <dbReference type="PROSITE" id="PS50104"/>
    </source>
</evidence>
<keyword evidence="4 11" id="KW-0812">Transmembrane</keyword>
<dbReference type="SMART" id="SM00369">
    <property type="entry name" value="LRR_TYP"/>
    <property type="match status" value="14"/>
</dbReference>
<evidence type="ECO:0000256" key="6">
    <source>
        <dbReference type="ARBA" id="ARBA00022737"/>
    </source>
</evidence>
<dbReference type="SMART" id="SM00082">
    <property type="entry name" value="LRRCT"/>
    <property type="match status" value="2"/>
</dbReference>
<evidence type="ECO:0000256" key="7">
    <source>
        <dbReference type="ARBA" id="ARBA00022989"/>
    </source>
</evidence>
<dbReference type="Gene3D" id="3.40.50.10140">
    <property type="entry name" value="Toll/interleukin-1 receptor homology (TIR) domain"/>
    <property type="match status" value="1"/>
</dbReference>
<evidence type="ECO:0000256" key="11">
    <source>
        <dbReference type="SAM" id="Phobius"/>
    </source>
</evidence>
<keyword evidence="6" id="KW-0677">Repeat</keyword>
<organism evidence="14 15">
    <name type="scientific">Ceratina calcarata</name>
    <dbReference type="NCBI Taxonomy" id="156304"/>
    <lineage>
        <taxon>Eukaryota</taxon>
        <taxon>Metazoa</taxon>
        <taxon>Ecdysozoa</taxon>
        <taxon>Arthropoda</taxon>
        <taxon>Hexapoda</taxon>
        <taxon>Insecta</taxon>
        <taxon>Pterygota</taxon>
        <taxon>Neoptera</taxon>
        <taxon>Endopterygota</taxon>
        <taxon>Hymenoptera</taxon>
        <taxon>Apocrita</taxon>
        <taxon>Aculeata</taxon>
        <taxon>Apoidea</taxon>
        <taxon>Anthophila</taxon>
        <taxon>Apidae</taxon>
        <taxon>Ceratina</taxon>
        <taxon>Zadontomerus</taxon>
    </lineage>
</organism>
<name>A0AAJ7NAV2_9HYME</name>
<evidence type="ECO:0000256" key="3">
    <source>
        <dbReference type="ARBA" id="ARBA00022614"/>
    </source>
</evidence>
<dbReference type="Pfam" id="PF13676">
    <property type="entry name" value="TIR_2"/>
    <property type="match status" value="1"/>
</dbReference>
<dbReference type="PANTHER" id="PTHR24365:SF541">
    <property type="entry name" value="PROTEIN TOLL-RELATED"/>
    <property type="match status" value="1"/>
</dbReference>
<dbReference type="CTD" id="109651"/>
<keyword evidence="9" id="KW-0675">Receptor</keyword>